<evidence type="ECO:0000313" key="1">
    <source>
        <dbReference type="EMBL" id="GMQ63588.1"/>
    </source>
</evidence>
<organism evidence="1 2">
    <name type="scientific">Vallitalea maricola</name>
    <dbReference type="NCBI Taxonomy" id="3074433"/>
    <lineage>
        <taxon>Bacteria</taxon>
        <taxon>Bacillati</taxon>
        <taxon>Bacillota</taxon>
        <taxon>Clostridia</taxon>
        <taxon>Lachnospirales</taxon>
        <taxon>Vallitaleaceae</taxon>
        <taxon>Vallitalea</taxon>
    </lineage>
</organism>
<dbReference type="Proteomes" id="UP001374599">
    <property type="component" value="Unassembled WGS sequence"/>
</dbReference>
<name>A0ACB5UM46_9FIRM</name>
<evidence type="ECO:0000313" key="2">
    <source>
        <dbReference type="Proteomes" id="UP001374599"/>
    </source>
</evidence>
<keyword evidence="2" id="KW-1185">Reference proteome</keyword>
<protein>
    <submittedName>
        <fullName evidence="1">Response regulator YycF</fullName>
    </submittedName>
</protein>
<sequence>MTKILVADDEENITDAIAYALGREDYQIYKAYDGKEALDIIRKEQPDILILDIMMPEYNGYDVCKNIENTSKMGIIMLTAKSTLVDKILGLELGADDYITKPFEMQELLARVRSLERRINKNDDVSRELIDDNILEVDGIKVNVLERVAYVDNKQIDLKAREFDLLFFLMKNVKITFTRDIILDRVWDMDYYGGTRTVDIHIQRIRKQLGKYSYLIKTIPKVGYKMLEHIE</sequence>
<gene>
    <name evidence="1" type="primary">yycF_2</name>
    <name evidence="1" type="ORF">AN2V17_28220</name>
</gene>
<dbReference type="EMBL" id="BTPU01000046">
    <property type="protein sequence ID" value="GMQ63588.1"/>
    <property type="molecule type" value="Genomic_DNA"/>
</dbReference>
<proteinExistence type="predicted"/>
<reference evidence="1" key="1">
    <citation type="submission" date="2023-09" db="EMBL/GenBank/DDBJ databases">
        <title>Vallitalea sediminicola and Vallitalea maricola sp. nov., anaerobic bacteria isolated from marine sediment.</title>
        <authorList>
            <person name="Hirano S."/>
            <person name="Maeda A."/>
            <person name="Terahara T."/>
            <person name="Mori K."/>
            <person name="Hamada M."/>
            <person name="Matsumoto R."/>
            <person name="Kobayashi T."/>
        </authorList>
    </citation>
    <scope>NUCLEOTIDE SEQUENCE</scope>
    <source>
        <strain evidence="1">AN17-2</strain>
    </source>
</reference>
<accession>A0ACB5UM46</accession>
<comment type="caution">
    <text evidence="1">The sequence shown here is derived from an EMBL/GenBank/DDBJ whole genome shotgun (WGS) entry which is preliminary data.</text>
</comment>